<keyword evidence="10 13" id="KW-0539">Nucleus</keyword>
<keyword evidence="16" id="KW-1185">Reference proteome</keyword>
<feature type="domain" description="THAP-type" evidence="14">
    <location>
        <begin position="1"/>
        <end position="89"/>
    </location>
</feature>
<keyword evidence="11 13" id="KW-0131">Cell cycle</keyword>
<evidence type="ECO:0000256" key="11">
    <source>
        <dbReference type="ARBA" id="ARBA00023306"/>
    </source>
</evidence>
<evidence type="ECO:0000256" key="3">
    <source>
        <dbReference type="ARBA" id="ARBA00022723"/>
    </source>
</evidence>
<keyword evidence="4 12" id="KW-0863">Zinc-finger</keyword>
<dbReference type="SUPFAM" id="SSF57716">
    <property type="entry name" value="Glucocorticoid receptor-like (DNA-binding domain)"/>
    <property type="match status" value="1"/>
</dbReference>
<accession>A0AA47P555</accession>
<dbReference type="GO" id="GO:0001935">
    <property type="term" value="P:endothelial cell proliferation"/>
    <property type="evidence" value="ECO:0007669"/>
    <property type="project" value="UniProtKB-UniRule"/>
</dbReference>
<dbReference type="PANTHER" id="PTHR46600">
    <property type="entry name" value="THAP DOMAIN-CONTAINING"/>
    <property type="match status" value="1"/>
</dbReference>
<evidence type="ECO:0000256" key="12">
    <source>
        <dbReference type="PROSITE-ProRule" id="PRU00309"/>
    </source>
</evidence>
<dbReference type="Proteomes" id="UP001174136">
    <property type="component" value="Unassembled WGS sequence"/>
</dbReference>
<gene>
    <name evidence="15" type="primary">THAP9_15</name>
    <name evidence="15" type="ORF">N1851_007748</name>
</gene>
<reference evidence="15" key="1">
    <citation type="journal article" date="2023" name="Front. Mar. Sci.">
        <title>A new Merluccius polli reference genome to investigate the effects of global change in West African waters.</title>
        <authorList>
            <person name="Mateo J.L."/>
            <person name="Blanco-Fernandez C."/>
            <person name="Garcia-Vazquez E."/>
            <person name="Machado-Schiaffino G."/>
        </authorList>
    </citation>
    <scope>NUCLEOTIDE SEQUENCE</scope>
    <source>
        <strain evidence="15">C29</strain>
        <tissue evidence="15">Fin</tissue>
    </source>
</reference>
<comment type="caution">
    <text evidence="15">The sequence shown here is derived from an EMBL/GenBank/DDBJ whole genome shotgun (WGS) entry which is preliminary data.</text>
</comment>
<comment type="similarity">
    <text evidence="2 13">Belongs to the THAP1 family.</text>
</comment>
<dbReference type="GO" id="GO:0043565">
    <property type="term" value="F:sequence-specific DNA binding"/>
    <property type="evidence" value="ECO:0007669"/>
    <property type="project" value="UniProtKB-UniRule"/>
</dbReference>
<evidence type="ECO:0000259" key="14">
    <source>
        <dbReference type="PROSITE" id="PS50950"/>
    </source>
</evidence>
<organism evidence="15 16">
    <name type="scientific">Merluccius polli</name>
    <name type="common">Benguela hake</name>
    <name type="synonym">Merluccius cadenati</name>
    <dbReference type="NCBI Taxonomy" id="89951"/>
    <lineage>
        <taxon>Eukaryota</taxon>
        <taxon>Metazoa</taxon>
        <taxon>Chordata</taxon>
        <taxon>Craniata</taxon>
        <taxon>Vertebrata</taxon>
        <taxon>Euteleostomi</taxon>
        <taxon>Actinopterygii</taxon>
        <taxon>Neopterygii</taxon>
        <taxon>Teleostei</taxon>
        <taxon>Neoteleostei</taxon>
        <taxon>Acanthomorphata</taxon>
        <taxon>Zeiogadaria</taxon>
        <taxon>Gadariae</taxon>
        <taxon>Gadiformes</taxon>
        <taxon>Gadoidei</taxon>
        <taxon>Merlucciidae</taxon>
        <taxon>Merluccius</taxon>
    </lineage>
</organism>
<evidence type="ECO:0000256" key="5">
    <source>
        <dbReference type="ARBA" id="ARBA00022833"/>
    </source>
</evidence>
<dbReference type="InterPro" id="IPR006612">
    <property type="entry name" value="THAP_Znf"/>
</dbReference>
<dbReference type="SMART" id="SM00980">
    <property type="entry name" value="THAP"/>
    <property type="match status" value="1"/>
</dbReference>
<dbReference type="InterPro" id="IPR038441">
    <property type="entry name" value="THAP_Znf_sf"/>
</dbReference>
<comment type="subcellular location">
    <subcellularLocation>
        <location evidence="1 13">Nucleus</location>
        <location evidence="1 13">Nucleoplasm</location>
    </subcellularLocation>
</comment>
<keyword evidence="7 13" id="KW-0175">Coiled coil</keyword>
<dbReference type="PROSITE" id="PS50950">
    <property type="entry name" value="ZF_THAP"/>
    <property type="match status" value="1"/>
</dbReference>
<dbReference type="PANTHER" id="PTHR46600:SF1">
    <property type="entry name" value="THAP DOMAIN-CONTAINING PROTEIN 1"/>
    <property type="match status" value="1"/>
</dbReference>
<dbReference type="GO" id="GO:0003700">
    <property type="term" value="F:DNA-binding transcription factor activity"/>
    <property type="evidence" value="ECO:0007669"/>
    <property type="project" value="UniProtKB-UniRule"/>
</dbReference>
<evidence type="ECO:0000256" key="10">
    <source>
        <dbReference type="ARBA" id="ARBA00023242"/>
    </source>
</evidence>
<sequence>MAQSKRKCYCSVPSCSNNKQKFPYLSFHKFPVDAEKRARWVRAIKREGPSFKILRGSTFVCSRHFAPDDVYTTASGRNRIRQGAVPSGFHWNDWGKGKG</sequence>
<dbReference type="SMART" id="SM00692">
    <property type="entry name" value="DM3"/>
    <property type="match status" value="1"/>
</dbReference>
<evidence type="ECO:0000256" key="13">
    <source>
        <dbReference type="RuleBase" id="RU369073"/>
    </source>
</evidence>
<evidence type="ECO:0000313" key="16">
    <source>
        <dbReference type="Proteomes" id="UP001174136"/>
    </source>
</evidence>
<evidence type="ECO:0000256" key="7">
    <source>
        <dbReference type="ARBA" id="ARBA00023054"/>
    </source>
</evidence>
<protein>
    <recommendedName>
        <fullName evidence="13">THAP domain-containing protein 1</fullName>
    </recommendedName>
</protein>
<proteinExistence type="inferred from homology"/>
<dbReference type="GO" id="GO:0008270">
    <property type="term" value="F:zinc ion binding"/>
    <property type="evidence" value="ECO:0007669"/>
    <property type="project" value="UniProtKB-KW"/>
</dbReference>
<name>A0AA47P555_MERPO</name>
<dbReference type="Pfam" id="PF05485">
    <property type="entry name" value="THAP"/>
    <property type="match status" value="1"/>
</dbReference>
<keyword evidence="9 13" id="KW-0804">Transcription</keyword>
<dbReference type="Gene3D" id="6.20.210.20">
    <property type="entry name" value="THAP domain"/>
    <property type="match status" value="1"/>
</dbReference>
<evidence type="ECO:0000313" key="15">
    <source>
        <dbReference type="EMBL" id="KAK0151111.1"/>
    </source>
</evidence>
<keyword evidence="3" id="KW-0479">Metal-binding</keyword>
<evidence type="ECO:0000256" key="6">
    <source>
        <dbReference type="ARBA" id="ARBA00023015"/>
    </source>
</evidence>
<evidence type="ECO:0000256" key="2">
    <source>
        <dbReference type="ARBA" id="ARBA00006177"/>
    </source>
</evidence>
<evidence type="ECO:0000256" key="8">
    <source>
        <dbReference type="ARBA" id="ARBA00023125"/>
    </source>
</evidence>
<keyword evidence="8 12" id="KW-0238">DNA-binding</keyword>
<dbReference type="AlphaFoldDB" id="A0AA47P555"/>
<evidence type="ECO:0000256" key="9">
    <source>
        <dbReference type="ARBA" id="ARBA00023163"/>
    </source>
</evidence>
<dbReference type="InterPro" id="IPR026516">
    <property type="entry name" value="THAP1/10"/>
</dbReference>
<dbReference type="EMBL" id="JAOPHQ010001420">
    <property type="protein sequence ID" value="KAK0151111.1"/>
    <property type="molecule type" value="Genomic_DNA"/>
</dbReference>
<evidence type="ECO:0000256" key="1">
    <source>
        <dbReference type="ARBA" id="ARBA00004642"/>
    </source>
</evidence>
<keyword evidence="6 13" id="KW-0805">Transcription regulation</keyword>
<comment type="function">
    <text evidence="13">DNA-binding transcription regulator that regulates endothelial cell proliferation and G1/S cell-cycle progression. Specifically binds the 5'-[AT]NTNN[GT]GGCA[AGT]-3' core DNA sequence and acts by modulating expression of pRB-E2F cell-cycle target genes.</text>
</comment>
<evidence type="ECO:0000256" key="4">
    <source>
        <dbReference type="ARBA" id="ARBA00022771"/>
    </source>
</evidence>
<keyword evidence="5" id="KW-0862">Zinc</keyword>
<dbReference type="GO" id="GO:0005654">
    <property type="term" value="C:nucleoplasm"/>
    <property type="evidence" value="ECO:0007669"/>
    <property type="project" value="UniProtKB-SubCell"/>
</dbReference>